<comment type="caution">
    <text evidence="2">The sequence shown here is derived from an EMBL/GenBank/DDBJ whole genome shotgun (WGS) entry which is preliminary data.</text>
</comment>
<protein>
    <submittedName>
        <fullName evidence="2">Uncharacterized protein</fullName>
    </submittedName>
</protein>
<feature type="transmembrane region" description="Helical" evidence="1">
    <location>
        <begin position="20"/>
        <end position="41"/>
    </location>
</feature>
<keyword evidence="1" id="KW-1133">Transmembrane helix</keyword>
<dbReference type="AlphaFoldDB" id="A0A3M7Q9G7"/>
<keyword evidence="1" id="KW-0812">Transmembrane</keyword>
<accession>A0A3M7Q9G7</accession>
<keyword evidence="3" id="KW-1185">Reference proteome</keyword>
<proteinExistence type="predicted"/>
<keyword evidence="1" id="KW-0472">Membrane</keyword>
<reference evidence="2 3" key="1">
    <citation type="journal article" date="2018" name="Sci. Rep.">
        <title>Genomic signatures of local adaptation to the degree of environmental predictability in rotifers.</title>
        <authorList>
            <person name="Franch-Gras L."/>
            <person name="Hahn C."/>
            <person name="Garcia-Roger E.M."/>
            <person name="Carmona M.J."/>
            <person name="Serra M."/>
            <person name="Gomez A."/>
        </authorList>
    </citation>
    <scope>NUCLEOTIDE SEQUENCE [LARGE SCALE GENOMIC DNA]</scope>
    <source>
        <strain evidence="2">HYR1</strain>
    </source>
</reference>
<evidence type="ECO:0000256" key="1">
    <source>
        <dbReference type="SAM" id="Phobius"/>
    </source>
</evidence>
<gene>
    <name evidence="2" type="ORF">BpHYR1_001560</name>
</gene>
<sequence length="64" mass="7436">MPFLNELRKVLENLAKIANFLHLIFVFIWFKIFGSFCDYDIVKQHCTTTTKVASAIKVCKTLLI</sequence>
<dbReference type="EMBL" id="REGN01006881">
    <property type="protein sequence ID" value="RNA08003.1"/>
    <property type="molecule type" value="Genomic_DNA"/>
</dbReference>
<evidence type="ECO:0000313" key="3">
    <source>
        <dbReference type="Proteomes" id="UP000276133"/>
    </source>
</evidence>
<evidence type="ECO:0000313" key="2">
    <source>
        <dbReference type="EMBL" id="RNA08003.1"/>
    </source>
</evidence>
<dbReference type="Proteomes" id="UP000276133">
    <property type="component" value="Unassembled WGS sequence"/>
</dbReference>
<name>A0A3M7Q9G7_BRAPC</name>
<organism evidence="2 3">
    <name type="scientific">Brachionus plicatilis</name>
    <name type="common">Marine rotifer</name>
    <name type="synonym">Brachionus muelleri</name>
    <dbReference type="NCBI Taxonomy" id="10195"/>
    <lineage>
        <taxon>Eukaryota</taxon>
        <taxon>Metazoa</taxon>
        <taxon>Spiralia</taxon>
        <taxon>Gnathifera</taxon>
        <taxon>Rotifera</taxon>
        <taxon>Eurotatoria</taxon>
        <taxon>Monogononta</taxon>
        <taxon>Pseudotrocha</taxon>
        <taxon>Ploima</taxon>
        <taxon>Brachionidae</taxon>
        <taxon>Brachionus</taxon>
    </lineage>
</organism>